<dbReference type="InterPro" id="IPR029158">
    <property type="entry name" value="STING"/>
</dbReference>
<proteinExistence type="predicted"/>
<dbReference type="PANTHER" id="PTHR34339:SF1">
    <property type="entry name" value="STIMULATOR OF INTERFERON GENES PROTEIN"/>
    <property type="match status" value="1"/>
</dbReference>
<dbReference type="PANTHER" id="PTHR34339">
    <property type="entry name" value="STIMULATOR OF INTERFERON GENES PROTEIN"/>
    <property type="match status" value="1"/>
</dbReference>
<dbReference type="GO" id="GO:0002218">
    <property type="term" value="P:activation of innate immune response"/>
    <property type="evidence" value="ECO:0007669"/>
    <property type="project" value="InterPro"/>
</dbReference>
<dbReference type="GO" id="GO:0061709">
    <property type="term" value="P:reticulophagy"/>
    <property type="evidence" value="ECO:0007669"/>
    <property type="project" value="TreeGrafter"/>
</dbReference>
<dbReference type="GO" id="GO:0005789">
    <property type="term" value="C:endoplasmic reticulum membrane"/>
    <property type="evidence" value="ECO:0007669"/>
    <property type="project" value="TreeGrafter"/>
</dbReference>
<evidence type="ECO:0000313" key="3">
    <source>
        <dbReference type="EMBL" id="JAP76525.1"/>
    </source>
</evidence>
<dbReference type="Pfam" id="PF15009">
    <property type="entry name" value="STING_LBD"/>
    <property type="match status" value="1"/>
</dbReference>
<dbReference type="InterPro" id="IPR033952">
    <property type="entry name" value="STING_C"/>
</dbReference>
<organism evidence="3">
    <name type="scientific">Rhipicephalus appendiculatus</name>
    <name type="common">Brown ear tick</name>
    <dbReference type="NCBI Taxonomy" id="34631"/>
    <lineage>
        <taxon>Eukaryota</taxon>
        <taxon>Metazoa</taxon>
        <taxon>Ecdysozoa</taxon>
        <taxon>Arthropoda</taxon>
        <taxon>Chelicerata</taxon>
        <taxon>Arachnida</taxon>
        <taxon>Acari</taxon>
        <taxon>Parasitiformes</taxon>
        <taxon>Ixodida</taxon>
        <taxon>Ixodoidea</taxon>
        <taxon>Ixodidae</taxon>
        <taxon>Rhipicephalinae</taxon>
        <taxon>Rhipicephalus</taxon>
        <taxon>Rhipicephalus</taxon>
    </lineage>
</organism>
<dbReference type="InterPro" id="IPR038623">
    <property type="entry name" value="STING_C_sf"/>
</dbReference>
<dbReference type="GO" id="GO:0061507">
    <property type="term" value="F:2',3'-cyclic GMP-AMP binding"/>
    <property type="evidence" value="ECO:0007669"/>
    <property type="project" value="TreeGrafter"/>
</dbReference>
<feature type="domain" description="STING ligand-binding" evidence="2">
    <location>
        <begin position="159"/>
        <end position="333"/>
    </location>
</feature>
<dbReference type="GO" id="GO:0035438">
    <property type="term" value="F:cyclic-di-GMP binding"/>
    <property type="evidence" value="ECO:0007669"/>
    <property type="project" value="InterPro"/>
</dbReference>
<sequence length="340" mass="38272">MANGARSERLDAGMGPARPHAFFVSLVIIFALVLIFTKPSKEIGVQVAATAMTVLLVMAGRQCCYLLCELQRLRVKSASGILNAAVECFRLPRTSWLVIVTCFVLSFLTVHEHPNELLDTLKRQGHVHFLVAFVTMLCVWRRTQFGWTLATTSSGPAPGDGLAYSVFFTYYRPLSLTLQERMTQYEQDNDVVLAVKKLIVLMPRSCYIEPELGVGGDEDIEVANHMDELKISRAGTRERKYTNTVYKIRNGDDRPYYCVAEGTSQLLTLNDMRECGELTVEQERAQMSKFCDKLRDLVNTNAACRSRILLVEYDDMSEDGRPVPVSSILRNVIRKELGLT</sequence>
<dbReference type="GO" id="GO:0045087">
    <property type="term" value="P:innate immune response"/>
    <property type="evidence" value="ECO:0007669"/>
    <property type="project" value="TreeGrafter"/>
</dbReference>
<dbReference type="Gene3D" id="3.40.50.12100">
    <property type="entry name" value="Stimulator of interferon genes protein"/>
    <property type="match status" value="1"/>
</dbReference>
<keyword evidence="1" id="KW-1133">Transmembrane helix</keyword>
<reference evidence="3" key="1">
    <citation type="journal article" date="2016" name="Ticks Tick Borne Dis.">
        <title>De novo assembly and annotation of the salivary gland transcriptome of Rhipicephalus appendiculatus male and female ticks during blood feeding.</title>
        <authorList>
            <person name="de Castro M.H."/>
            <person name="de Klerk D."/>
            <person name="Pienaar R."/>
            <person name="Latif A.A."/>
            <person name="Rees D.J."/>
            <person name="Mans B.J."/>
        </authorList>
    </citation>
    <scope>NUCLEOTIDE SEQUENCE</scope>
    <source>
        <tissue evidence="3">Salivary glands</tissue>
    </source>
</reference>
<dbReference type="EMBL" id="GEDV01012032">
    <property type="protein sequence ID" value="JAP76525.1"/>
    <property type="molecule type" value="Transcribed_RNA"/>
</dbReference>
<dbReference type="CDD" id="cd12146">
    <property type="entry name" value="STING_C"/>
    <property type="match status" value="1"/>
</dbReference>
<evidence type="ECO:0000259" key="2">
    <source>
        <dbReference type="Pfam" id="PF15009"/>
    </source>
</evidence>
<dbReference type="GO" id="GO:0000045">
    <property type="term" value="P:autophagosome assembly"/>
    <property type="evidence" value="ECO:0007669"/>
    <property type="project" value="TreeGrafter"/>
</dbReference>
<keyword evidence="1 3" id="KW-0812">Transmembrane</keyword>
<dbReference type="InterPro" id="IPR055432">
    <property type="entry name" value="STING_LBD"/>
</dbReference>
<evidence type="ECO:0000256" key="1">
    <source>
        <dbReference type="SAM" id="Phobius"/>
    </source>
</evidence>
<feature type="transmembrane region" description="Helical" evidence="1">
    <location>
        <begin position="21"/>
        <end position="37"/>
    </location>
</feature>
<dbReference type="AlphaFoldDB" id="A0A131YDG1"/>
<protein>
    <submittedName>
        <fullName evidence="3">Transmembrane protein 173</fullName>
    </submittedName>
</protein>
<keyword evidence="1" id="KW-0472">Membrane</keyword>
<name>A0A131YDG1_RHIAP</name>
<dbReference type="GO" id="GO:0005776">
    <property type="term" value="C:autophagosome"/>
    <property type="evidence" value="ECO:0007669"/>
    <property type="project" value="TreeGrafter"/>
</dbReference>
<dbReference type="GO" id="GO:0032481">
    <property type="term" value="P:positive regulation of type I interferon production"/>
    <property type="evidence" value="ECO:0007669"/>
    <property type="project" value="InterPro"/>
</dbReference>
<accession>A0A131YDG1</accession>
<dbReference type="GO" id="GO:0016239">
    <property type="term" value="P:positive regulation of macroautophagy"/>
    <property type="evidence" value="ECO:0007669"/>
    <property type="project" value="TreeGrafter"/>
</dbReference>